<feature type="binding site" evidence="8">
    <location>
        <position position="210"/>
    </location>
    <ligand>
        <name>Mn(2+)</name>
        <dbReference type="ChEBI" id="CHEBI:29035"/>
    </ligand>
</feature>
<dbReference type="GO" id="GO:0043571">
    <property type="term" value="P:maintenance of CRISPR repeat elements"/>
    <property type="evidence" value="ECO:0007669"/>
    <property type="project" value="UniProtKB-UniRule"/>
</dbReference>
<dbReference type="GO" id="GO:0003677">
    <property type="term" value="F:DNA binding"/>
    <property type="evidence" value="ECO:0007669"/>
    <property type="project" value="UniProtKB-KW"/>
</dbReference>
<keyword evidence="3 8" id="KW-0255">Endonuclease</keyword>
<dbReference type="InterPro" id="IPR033641">
    <property type="entry name" value="Cas1_I-E"/>
</dbReference>
<proteinExistence type="inferred from homology"/>
<feature type="binding site" evidence="8">
    <location>
        <position position="143"/>
    </location>
    <ligand>
        <name>Mn(2+)</name>
        <dbReference type="ChEBI" id="CHEBI:29035"/>
    </ligand>
</feature>
<dbReference type="NCBIfam" id="TIGR03638">
    <property type="entry name" value="cas1_ECOLI"/>
    <property type="match status" value="1"/>
</dbReference>
<evidence type="ECO:0000256" key="4">
    <source>
        <dbReference type="ARBA" id="ARBA00022801"/>
    </source>
</evidence>
<organism evidence="9 10">
    <name type="scientific">Tepidiphilus thermophilus</name>
    <dbReference type="NCBI Taxonomy" id="876478"/>
    <lineage>
        <taxon>Bacteria</taxon>
        <taxon>Pseudomonadati</taxon>
        <taxon>Pseudomonadota</taxon>
        <taxon>Hydrogenophilia</taxon>
        <taxon>Hydrogenophilales</taxon>
        <taxon>Hydrogenophilaceae</taxon>
        <taxon>Tepidiphilus</taxon>
    </lineage>
</organism>
<dbReference type="PANTHER" id="PTHR34353:SF3">
    <property type="entry name" value="CRISPR-ASSOCIATED ENDONUCLEASE CAS1"/>
    <property type="match status" value="1"/>
</dbReference>
<dbReference type="InterPro" id="IPR042211">
    <property type="entry name" value="CRISPR-assoc_Cas1_N"/>
</dbReference>
<dbReference type="Pfam" id="PF01867">
    <property type="entry name" value="Cas_Cas1"/>
    <property type="match status" value="1"/>
</dbReference>
<dbReference type="NCBIfam" id="TIGR00287">
    <property type="entry name" value="cas1"/>
    <property type="match status" value="1"/>
</dbReference>
<evidence type="ECO:0000256" key="2">
    <source>
        <dbReference type="ARBA" id="ARBA00022723"/>
    </source>
</evidence>
<dbReference type="InterPro" id="IPR019851">
    <property type="entry name" value="CRISPR-assoc_Cas1_ECOLI"/>
</dbReference>
<evidence type="ECO:0000256" key="5">
    <source>
        <dbReference type="ARBA" id="ARBA00022842"/>
    </source>
</evidence>
<dbReference type="EC" id="3.1.-.-" evidence="8"/>
<evidence type="ECO:0000256" key="6">
    <source>
        <dbReference type="ARBA" id="ARBA00023118"/>
    </source>
</evidence>
<dbReference type="CDD" id="cd09719">
    <property type="entry name" value="Cas1_I-E"/>
    <property type="match status" value="1"/>
</dbReference>
<dbReference type="Proteomes" id="UP000182108">
    <property type="component" value="Unassembled WGS sequence"/>
</dbReference>
<dbReference type="InterPro" id="IPR042206">
    <property type="entry name" value="CRISPR-assoc_Cas1_C"/>
</dbReference>
<keyword evidence="8" id="KW-0464">Manganese</keyword>
<dbReference type="EMBL" id="CYHH01000003">
    <property type="protein sequence ID" value="CUB06460.1"/>
    <property type="molecule type" value="Genomic_DNA"/>
</dbReference>
<dbReference type="AlphaFoldDB" id="A0A0K6ITM8"/>
<gene>
    <name evidence="8" type="primary">cas1</name>
    <name evidence="9" type="ORF">Ga0061068_103158</name>
</gene>
<protein>
    <recommendedName>
        <fullName evidence="8">CRISPR-associated endonuclease Cas1</fullName>
        <ecNumber evidence="8">3.1.-.-</ecNumber>
    </recommendedName>
</protein>
<evidence type="ECO:0000256" key="3">
    <source>
        <dbReference type="ARBA" id="ARBA00022759"/>
    </source>
</evidence>
<dbReference type="GO" id="GO:0046872">
    <property type="term" value="F:metal ion binding"/>
    <property type="evidence" value="ECO:0007669"/>
    <property type="project" value="UniProtKB-UniRule"/>
</dbReference>
<dbReference type="GO" id="GO:0016787">
    <property type="term" value="F:hydrolase activity"/>
    <property type="evidence" value="ECO:0007669"/>
    <property type="project" value="UniProtKB-KW"/>
</dbReference>
<keyword evidence="10" id="KW-1185">Reference proteome</keyword>
<evidence type="ECO:0000256" key="1">
    <source>
        <dbReference type="ARBA" id="ARBA00022722"/>
    </source>
</evidence>
<name>A0A0K6ITM8_9PROT</name>
<keyword evidence="4 8" id="KW-0378">Hydrolase</keyword>
<evidence type="ECO:0000256" key="8">
    <source>
        <dbReference type="HAMAP-Rule" id="MF_01470"/>
    </source>
</evidence>
<keyword evidence="6 8" id="KW-0051">Antiviral defense</keyword>
<comment type="similarity">
    <text evidence="8">Belongs to the CRISPR-associated endonuclease Cas1 family.</text>
</comment>
<dbReference type="Gene3D" id="3.100.10.20">
    <property type="entry name" value="CRISPR-associated endonuclease Cas1, N-terminal domain"/>
    <property type="match status" value="1"/>
</dbReference>
<comment type="subunit">
    <text evidence="8">Homodimer, forms a heterotetramer with a Cas2 homodimer.</text>
</comment>
<comment type="cofactor">
    <cofactor evidence="8">
        <name>Mg(2+)</name>
        <dbReference type="ChEBI" id="CHEBI:18420"/>
    </cofactor>
    <cofactor evidence="8">
        <name>Mn(2+)</name>
        <dbReference type="ChEBI" id="CHEBI:29035"/>
    </cofactor>
</comment>
<dbReference type="PANTHER" id="PTHR34353">
    <property type="entry name" value="CRISPR-ASSOCIATED ENDONUCLEASE CAS1 1"/>
    <property type="match status" value="1"/>
</dbReference>
<dbReference type="RefSeq" id="WP_055423202.1">
    <property type="nucleotide sequence ID" value="NZ_CYHH01000003.1"/>
</dbReference>
<dbReference type="InterPro" id="IPR050646">
    <property type="entry name" value="Cas1"/>
</dbReference>
<evidence type="ECO:0000256" key="7">
    <source>
        <dbReference type="ARBA" id="ARBA00023125"/>
    </source>
</evidence>
<evidence type="ECO:0000313" key="9">
    <source>
        <dbReference type="EMBL" id="CUB06460.1"/>
    </source>
</evidence>
<evidence type="ECO:0000313" key="10">
    <source>
        <dbReference type="Proteomes" id="UP000182108"/>
    </source>
</evidence>
<reference evidence="10" key="1">
    <citation type="submission" date="2015-08" db="EMBL/GenBank/DDBJ databases">
        <authorList>
            <person name="Babu N.S."/>
            <person name="Beckwith C.J."/>
            <person name="Beseler K.G."/>
            <person name="Brison A."/>
            <person name="Carone J.V."/>
            <person name="Caskin T.P."/>
            <person name="Diamond M."/>
            <person name="Durham M.E."/>
            <person name="Foxe J.M."/>
            <person name="Go M."/>
            <person name="Henderson B.A."/>
            <person name="Jones I.B."/>
            <person name="McGettigan J.A."/>
            <person name="Micheletti S.J."/>
            <person name="Nasrallah M.E."/>
            <person name="Ortiz D."/>
            <person name="Piller C.R."/>
            <person name="Privatt S.R."/>
            <person name="Schneider S.L."/>
            <person name="Sharp S."/>
            <person name="Smith T.C."/>
            <person name="Stanton J.D."/>
            <person name="Ullery H.E."/>
            <person name="Wilson R.J."/>
            <person name="Serrano M.G."/>
            <person name="Buck G."/>
            <person name="Lee V."/>
            <person name="Wang Y."/>
            <person name="Carvalho R."/>
            <person name="Voegtly L."/>
            <person name="Shi R."/>
            <person name="Duckworth R."/>
            <person name="Johnson A."/>
            <person name="Loviza R."/>
            <person name="Walstead R."/>
            <person name="Shah Z."/>
            <person name="Kiflezghi M."/>
            <person name="Wade K."/>
            <person name="Ball S.L."/>
            <person name="Bradley K.W."/>
            <person name="Asai D.J."/>
            <person name="Bowman C.A."/>
            <person name="Russell D.A."/>
            <person name="Pope W.H."/>
            <person name="Jacobs-Sera D."/>
            <person name="Hendrix R.W."/>
            <person name="Hatfull G.F."/>
        </authorList>
    </citation>
    <scope>NUCLEOTIDE SEQUENCE [LARGE SCALE GENOMIC DNA]</scope>
    <source>
        <strain evidence="10">JCM 19170</strain>
    </source>
</reference>
<dbReference type="GO" id="GO:0051607">
    <property type="term" value="P:defense response to virus"/>
    <property type="evidence" value="ECO:0007669"/>
    <property type="project" value="UniProtKB-UniRule"/>
</dbReference>
<keyword evidence="1 8" id="KW-0540">Nuclease</keyword>
<dbReference type="HAMAP" id="MF_01470">
    <property type="entry name" value="Cas1"/>
    <property type="match status" value="1"/>
</dbReference>
<keyword evidence="7 8" id="KW-0238">DNA-binding</keyword>
<sequence>MNEPLPPPRPIPIKERLSVLYVEKGQLDVLDGAFVVVDVNGVRTHIPVGGVACLMLEPGTRVSHAACALAARVGTLLVWVGEAGVRLYSAGQPGGARSDRLLYQAKLALDDELRLKVVRRMFAIRFGQEPPQRRSVEQLRGIEGARVREMYKRLAERYKVRWVHRDYDPESWEASDRPNRCLSAATAALYGVTEAAVLAAGYAPAIGFIHTGKPLSFVYDIADLFKFDTVVPVAFEVAASAKANAEREVRLRCRDVFRRTRLLEKIIPTIEDVLAAGGIAPPEPAPDQVLPAIADKEPLGDVGHRG</sequence>
<keyword evidence="2 8" id="KW-0479">Metal-binding</keyword>
<dbReference type="GO" id="GO:0004520">
    <property type="term" value="F:DNA endonuclease activity"/>
    <property type="evidence" value="ECO:0007669"/>
    <property type="project" value="InterPro"/>
</dbReference>
<keyword evidence="5 8" id="KW-0460">Magnesium</keyword>
<dbReference type="InterPro" id="IPR002729">
    <property type="entry name" value="CRISPR-assoc_Cas1"/>
</dbReference>
<feature type="binding site" evidence="8">
    <location>
        <position position="223"/>
    </location>
    <ligand>
        <name>Mn(2+)</name>
        <dbReference type="ChEBI" id="CHEBI:29035"/>
    </ligand>
</feature>
<accession>A0A0K6ITM8</accession>
<comment type="function">
    <text evidence="8">CRISPR (clustered regularly interspaced short palindromic repeat), is an adaptive immune system that provides protection against mobile genetic elements (viruses, transposable elements and conjugative plasmids). CRISPR clusters contain spacers, sequences complementary to antecedent mobile elements, and target invading nucleic acids. CRISPR clusters are transcribed and processed into CRISPR RNA (crRNA). Acts as a dsDNA endonuclease. Involved in the integration of spacer DNA into the CRISPR cassette.</text>
</comment>
<dbReference type="OrthoDB" id="9777847at2"/>
<dbReference type="Gene3D" id="1.20.120.920">
    <property type="entry name" value="CRISPR-associated endonuclease Cas1, C-terminal domain"/>
    <property type="match status" value="1"/>
</dbReference>